<dbReference type="GO" id="GO:0051301">
    <property type="term" value="P:cell division"/>
    <property type="evidence" value="ECO:0007669"/>
    <property type="project" value="UniProtKB-KW"/>
</dbReference>
<reference evidence="3 5" key="1">
    <citation type="journal article" date="2014" name="Genome Announc.">
        <title>Draft Genome Sequence of Bacillus alcalophilus AV1934, a Classic Alkaliphile Isolated from Human Feces in 1934.</title>
        <authorList>
            <person name="Attie O."/>
            <person name="Jayaprakash A."/>
            <person name="Shah H."/>
            <person name="Paulsen I.T."/>
            <person name="Morino M."/>
            <person name="Takahashi Y."/>
            <person name="Narumi I."/>
            <person name="Sachidanandam R."/>
            <person name="Satoh K."/>
            <person name="Ito M."/>
            <person name="Krulwich T.A."/>
        </authorList>
    </citation>
    <scope>NUCLEOTIDE SEQUENCE [LARGE SCALE GENOMIC DNA]</scope>
    <source>
        <strain evidence="3 5">AV1934</strain>
    </source>
</reference>
<keyword evidence="1" id="KW-0175">Coiled coil</keyword>
<evidence type="ECO:0000256" key="2">
    <source>
        <dbReference type="SAM" id="Phobius"/>
    </source>
</evidence>
<dbReference type="AlphaFoldDB" id="A0A094WE99"/>
<dbReference type="Proteomes" id="UP000297014">
    <property type="component" value="Unassembled WGS sequence"/>
</dbReference>
<dbReference type="eggNOG" id="COG2919">
    <property type="taxonomic scope" value="Bacteria"/>
</dbReference>
<keyword evidence="3" id="KW-0131">Cell cycle</keyword>
<keyword evidence="5" id="KW-1185">Reference proteome</keyword>
<evidence type="ECO:0000256" key="1">
    <source>
        <dbReference type="SAM" id="Coils"/>
    </source>
</evidence>
<keyword evidence="2" id="KW-0812">Transmembrane</keyword>
<dbReference type="Proteomes" id="UP000002754">
    <property type="component" value="Unassembled WGS sequence"/>
</dbReference>
<dbReference type="OrthoDB" id="2991180at2"/>
<evidence type="ECO:0000313" key="5">
    <source>
        <dbReference type="Proteomes" id="UP000002754"/>
    </source>
</evidence>
<comment type="caution">
    <text evidence="3">The sequence shown here is derived from an EMBL/GenBank/DDBJ whole genome shotgun (WGS) entry which is preliminary data.</text>
</comment>
<keyword evidence="3" id="KW-0132">Cell division</keyword>
<reference evidence="4 6" key="2">
    <citation type="submission" date="2014-01" db="EMBL/GenBank/DDBJ databases">
        <title>Draft genome sequencing of Bacillus alcalophilus CGMCC 1.3604.</title>
        <authorList>
            <person name="Yang J."/>
            <person name="Diao L."/>
            <person name="Yang S."/>
        </authorList>
    </citation>
    <scope>NUCLEOTIDE SEQUENCE [LARGE SCALE GENOMIC DNA]</scope>
    <source>
        <strain evidence="4 6">CGMCC 1.3604</strain>
    </source>
</reference>
<dbReference type="InterPro" id="IPR007060">
    <property type="entry name" value="FtsL/DivIC"/>
</dbReference>
<evidence type="ECO:0000313" key="6">
    <source>
        <dbReference type="Proteomes" id="UP000297014"/>
    </source>
</evidence>
<dbReference type="STRING" id="1218173.BALCAV_0218530"/>
<dbReference type="RefSeq" id="WP_003322387.1">
    <property type="nucleotide sequence ID" value="NZ_ALPT02000082.1"/>
</dbReference>
<dbReference type="EMBL" id="JALP01000336">
    <property type="protein sequence ID" value="THG88690.1"/>
    <property type="molecule type" value="Genomic_DNA"/>
</dbReference>
<gene>
    <name evidence="4" type="ORF">AJ85_00835</name>
    <name evidence="3" type="ORF">BALCAV_0218530</name>
</gene>
<feature type="transmembrane region" description="Helical" evidence="2">
    <location>
        <begin position="38"/>
        <end position="57"/>
    </location>
</feature>
<protein>
    <submittedName>
        <fullName evidence="3">Cell division protein</fullName>
    </submittedName>
</protein>
<organism evidence="3 5">
    <name type="scientific">Alkalihalobacillus alcalophilus ATCC 27647 = CGMCC 1.3604</name>
    <dbReference type="NCBI Taxonomy" id="1218173"/>
    <lineage>
        <taxon>Bacteria</taxon>
        <taxon>Bacillati</taxon>
        <taxon>Bacillota</taxon>
        <taxon>Bacilli</taxon>
        <taxon>Bacillales</taxon>
        <taxon>Bacillaceae</taxon>
        <taxon>Alkalihalobacillus</taxon>
    </lineage>
</organism>
<accession>A0A094WE99</accession>
<sequence length="126" mass="14562">MISNQKSTIREIDSAYKQQREQELAIQQKKRRGLMKRLTAIGILGALFAVIGGILLFNQMVLTTEKNQEKAALELELEQLKAEQQYLEQEIVNYNDLDYIAEIARRDYFFTKKGETLFTLPNTSSD</sequence>
<dbReference type="Pfam" id="PF04977">
    <property type="entry name" value="DivIC"/>
    <property type="match status" value="1"/>
</dbReference>
<feature type="coiled-coil region" evidence="1">
    <location>
        <begin position="63"/>
        <end position="97"/>
    </location>
</feature>
<dbReference type="InterPro" id="IPR039076">
    <property type="entry name" value="DivIC"/>
</dbReference>
<evidence type="ECO:0000313" key="3">
    <source>
        <dbReference type="EMBL" id="KGA96079.1"/>
    </source>
</evidence>
<keyword evidence="2" id="KW-1133">Transmembrane helix</keyword>
<dbReference type="PANTHER" id="PTHR40027:SF1">
    <property type="entry name" value="CELL DIVISION PROTEIN DIVIC"/>
    <property type="match status" value="1"/>
</dbReference>
<dbReference type="EMBL" id="ALPT02000082">
    <property type="protein sequence ID" value="KGA96079.1"/>
    <property type="molecule type" value="Genomic_DNA"/>
</dbReference>
<keyword evidence="2" id="KW-0472">Membrane</keyword>
<evidence type="ECO:0000313" key="4">
    <source>
        <dbReference type="EMBL" id="THG88690.1"/>
    </source>
</evidence>
<proteinExistence type="predicted"/>
<dbReference type="PANTHER" id="PTHR40027">
    <property type="entry name" value="CELL DIVISION PROTEIN DIVIC"/>
    <property type="match status" value="1"/>
</dbReference>
<name>A0A094WE99_ALKAL</name>